<keyword evidence="2" id="KW-0489">Methyltransferase</keyword>
<dbReference type="EMBL" id="CP108318">
    <property type="protein sequence ID" value="WTW59244.1"/>
    <property type="molecule type" value="Genomic_DNA"/>
</dbReference>
<dbReference type="AlphaFoldDB" id="A0AAU2UVU2"/>
<sequence>MERSLISTLAHVDHPIAAPLSDGSVRTLLDRALPRGDGRVLDLGCAEAAWLVRALAGRPGLRADGVDLSESALAKGRAAADAAGLGDRLALHTGDATAFEVPQPYDLVLCVGATHAFGGLLPALEAARGHLAPGGSVLVGDGFWEREPGPGTLAAGFEADEYTDLATTVERVSAAGWTPVYGHVSTLEEWDAYEWSWTGSLSRWALDHPEHPDATEALGIARTHRDEWLRGYRGTLGFVTLQVRATAS</sequence>
<accession>A0AAU2UVU2</accession>
<dbReference type="PANTHER" id="PTHR43464:SF3">
    <property type="entry name" value="SAM-DEPENDENT METHYLTRANSFERASE"/>
    <property type="match status" value="1"/>
</dbReference>
<gene>
    <name evidence="2" type="ORF">OG549_00465</name>
</gene>
<dbReference type="Pfam" id="PF08242">
    <property type="entry name" value="Methyltransf_12"/>
    <property type="match status" value="1"/>
</dbReference>
<dbReference type="CDD" id="cd02440">
    <property type="entry name" value="AdoMet_MTases"/>
    <property type="match status" value="1"/>
</dbReference>
<dbReference type="PANTHER" id="PTHR43464">
    <property type="entry name" value="METHYLTRANSFERASE"/>
    <property type="match status" value="1"/>
</dbReference>
<dbReference type="GO" id="GO:0008168">
    <property type="term" value="F:methyltransferase activity"/>
    <property type="evidence" value="ECO:0007669"/>
    <property type="project" value="UniProtKB-KW"/>
</dbReference>
<dbReference type="InterPro" id="IPR013217">
    <property type="entry name" value="Methyltransf_12"/>
</dbReference>
<name>A0AAU2UVU2_9ACTN</name>
<dbReference type="SUPFAM" id="SSF53335">
    <property type="entry name" value="S-adenosyl-L-methionine-dependent methyltransferases"/>
    <property type="match status" value="1"/>
</dbReference>
<feature type="domain" description="Methyltransferase type 12" evidence="1">
    <location>
        <begin position="41"/>
        <end position="136"/>
    </location>
</feature>
<keyword evidence="2" id="KW-0808">Transferase</keyword>
<protein>
    <submittedName>
        <fullName evidence="2">Class I SAM-dependent methyltransferase</fullName>
    </submittedName>
</protein>
<evidence type="ECO:0000313" key="2">
    <source>
        <dbReference type="EMBL" id="WTW59244.1"/>
    </source>
</evidence>
<dbReference type="Gene3D" id="3.40.50.150">
    <property type="entry name" value="Vaccinia Virus protein VP39"/>
    <property type="match status" value="1"/>
</dbReference>
<evidence type="ECO:0000259" key="1">
    <source>
        <dbReference type="Pfam" id="PF08242"/>
    </source>
</evidence>
<organism evidence="2">
    <name type="scientific">Streptomyces sp. NBC_00003</name>
    <dbReference type="NCBI Taxonomy" id="2903608"/>
    <lineage>
        <taxon>Bacteria</taxon>
        <taxon>Bacillati</taxon>
        <taxon>Actinomycetota</taxon>
        <taxon>Actinomycetes</taxon>
        <taxon>Kitasatosporales</taxon>
        <taxon>Streptomycetaceae</taxon>
        <taxon>Streptomyces</taxon>
    </lineage>
</organism>
<dbReference type="InterPro" id="IPR029063">
    <property type="entry name" value="SAM-dependent_MTases_sf"/>
</dbReference>
<proteinExistence type="predicted"/>
<reference evidence="2" key="1">
    <citation type="submission" date="2022-10" db="EMBL/GenBank/DDBJ databases">
        <title>The complete genomes of actinobacterial strains from the NBC collection.</title>
        <authorList>
            <person name="Joergensen T.S."/>
            <person name="Alvarez Arevalo M."/>
            <person name="Sterndorff E.B."/>
            <person name="Faurdal D."/>
            <person name="Vuksanovic O."/>
            <person name="Mourched A.-S."/>
            <person name="Charusanti P."/>
            <person name="Shaw S."/>
            <person name="Blin K."/>
            <person name="Weber T."/>
        </authorList>
    </citation>
    <scope>NUCLEOTIDE SEQUENCE</scope>
    <source>
        <strain evidence="2">NBC_00003</strain>
    </source>
</reference>
<dbReference type="GO" id="GO:0032259">
    <property type="term" value="P:methylation"/>
    <property type="evidence" value="ECO:0007669"/>
    <property type="project" value="UniProtKB-KW"/>
</dbReference>